<dbReference type="InterPro" id="IPR051012">
    <property type="entry name" value="CellSynth/LPSAsmb/PSIAsmb"/>
</dbReference>
<gene>
    <name evidence="4" type="ORF">SAMN02982985_05093</name>
</gene>
<dbReference type="OrthoDB" id="9766710at2"/>
<dbReference type="InterPro" id="IPR011990">
    <property type="entry name" value="TPR-like_helical_dom_sf"/>
</dbReference>
<dbReference type="Proteomes" id="UP000199470">
    <property type="component" value="Unassembled WGS sequence"/>
</dbReference>
<keyword evidence="5" id="KW-1185">Reference proteome</keyword>
<evidence type="ECO:0000313" key="5">
    <source>
        <dbReference type="Proteomes" id="UP000199470"/>
    </source>
</evidence>
<dbReference type="SMART" id="SM00028">
    <property type="entry name" value="TPR"/>
    <property type="match status" value="5"/>
</dbReference>
<dbReference type="STRING" id="758825.SAMN02982985_05093"/>
<dbReference type="PROSITE" id="PS51257">
    <property type="entry name" value="PROKAR_LIPOPROTEIN"/>
    <property type="match status" value="1"/>
</dbReference>
<organism evidence="4 5">
    <name type="scientific">Rugamonas rubra</name>
    <dbReference type="NCBI Taxonomy" id="758825"/>
    <lineage>
        <taxon>Bacteria</taxon>
        <taxon>Pseudomonadati</taxon>
        <taxon>Pseudomonadota</taxon>
        <taxon>Betaproteobacteria</taxon>
        <taxon>Burkholderiales</taxon>
        <taxon>Oxalobacteraceae</taxon>
        <taxon>Telluria group</taxon>
        <taxon>Rugamonas</taxon>
    </lineage>
</organism>
<dbReference type="RefSeq" id="WP_093390496.1">
    <property type="nucleotide sequence ID" value="NZ_FOTW01000029.1"/>
</dbReference>
<evidence type="ECO:0000256" key="1">
    <source>
        <dbReference type="ARBA" id="ARBA00022737"/>
    </source>
</evidence>
<keyword evidence="2" id="KW-0802">TPR repeat</keyword>
<dbReference type="Pfam" id="PF13432">
    <property type="entry name" value="TPR_16"/>
    <property type="match status" value="3"/>
</dbReference>
<dbReference type="PANTHER" id="PTHR45586">
    <property type="entry name" value="TPR REPEAT-CONTAINING PROTEIN PA4667"/>
    <property type="match status" value="1"/>
</dbReference>
<evidence type="ECO:0000256" key="2">
    <source>
        <dbReference type="ARBA" id="ARBA00022803"/>
    </source>
</evidence>
<keyword evidence="3" id="KW-0732">Signal</keyword>
<dbReference type="SUPFAM" id="SSF48452">
    <property type="entry name" value="TPR-like"/>
    <property type="match status" value="2"/>
</dbReference>
<evidence type="ECO:0000313" key="4">
    <source>
        <dbReference type="EMBL" id="SFM72196.1"/>
    </source>
</evidence>
<dbReference type="AlphaFoldDB" id="A0A1I4T672"/>
<dbReference type="PANTHER" id="PTHR45586:SF1">
    <property type="entry name" value="LIPOPOLYSACCHARIDE ASSEMBLY PROTEIN B"/>
    <property type="match status" value="1"/>
</dbReference>
<reference evidence="4 5" key="1">
    <citation type="submission" date="2016-10" db="EMBL/GenBank/DDBJ databases">
        <authorList>
            <person name="de Groot N.N."/>
        </authorList>
    </citation>
    <scope>NUCLEOTIDE SEQUENCE [LARGE SCALE GENOMIC DNA]</scope>
    <source>
        <strain evidence="4 5">ATCC 43154</strain>
    </source>
</reference>
<feature type="chain" id="PRO_5011785192" evidence="3">
    <location>
        <begin position="19"/>
        <end position="599"/>
    </location>
</feature>
<protein>
    <submittedName>
        <fullName evidence="4">Tfp pilus assembly protein PilF</fullName>
    </submittedName>
</protein>
<dbReference type="InterPro" id="IPR019734">
    <property type="entry name" value="TPR_rpt"/>
</dbReference>
<sequence length="599" mass="65402">MKNAFAIVTLSALLSACAVGPQRPADAPPAVEPVESVEAAAAAEAAKLAAEPPAPAVEPLPGVELTSDLLYKLTKAELEFKRGQWQGPYITLMALAQQTRDPRLARRAAEMALAAKQGGEALAAIRLWRQLAPDSEDAVQYFLGFAVLGDDLSEAEQIFSQRLQASAPAARGLAMFQMQQFLLRAKDKGAAFALLDRVLQPYGATLEAHLVLAQSAYSIGDAARSRLEAAEALRLRPESELAVLTVAQVSPDIDSASKILTGFLERHPQAREVRAAYARILVDNKQYLPARKEFLFLLKEQPDNLATLYALGVTSMQSNDVAGAEDYFKRFIGVLGDRPGDERDPSKVLLILAQIAEERGDFDAATGWLDKIESGDARLYLTARLKRAQLTARKGEIDDARKQLAELNTADPAEQAQIVQADAQILRDAGDTRTAFVVLENALKRFPGHADLLYDHALAAEKLGRLDVMEASLRQVIAAAPDNHHAYNALGYSLAERNVRLDEAYALIEKALQMAPTDPFIMDSMGWVQFRLGHLDLAEELLRRAYGLRSDPEIAVHLGEVLWTKGDKGGAHKLWQEAHSKDPKNDALKSTLARLNTSL</sequence>
<dbReference type="EMBL" id="FOTW01000029">
    <property type="protein sequence ID" value="SFM72196.1"/>
    <property type="molecule type" value="Genomic_DNA"/>
</dbReference>
<feature type="signal peptide" evidence="3">
    <location>
        <begin position="1"/>
        <end position="18"/>
    </location>
</feature>
<keyword evidence="1" id="KW-0677">Repeat</keyword>
<evidence type="ECO:0000256" key="3">
    <source>
        <dbReference type="SAM" id="SignalP"/>
    </source>
</evidence>
<proteinExistence type="predicted"/>
<name>A0A1I4T672_9BURK</name>
<dbReference type="Gene3D" id="1.25.40.10">
    <property type="entry name" value="Tetratricopeptide repeat domain"/>
    <property type="match status" value="2"/>
</dbReference>
<accession>A0A1I4T672</accession>